<dbReference type="InterPro" id="IPR016159">
    <property type="entry name" value="Cullin_repeat-like_dom_sf"/>
</dbReference>
<dbReference type="SUPFAM" id="SSF46785">
    <property type="entry name" value="Winged helix' DNA-binding domain"/>
    <property type="match status" value="1"/>
</dbReference>
<dbReference type="GO" id="GO:0031625">
    <property type="term" value="F:ubiquitin protein ligase binding"/>
    <property type="evidence" value="ECO:0007669"/>
    <property type="project" value="InterPro"/>
</dbReference>
<dbReference type="VEuPathDB" id="FungiDB:MSYG_3750"/>
<dbReference type="Gene3D" id="1.20.1310.10">
    <property type="entry name" value="Cullin Repeats"/>
    <property type="match status" value="1"/>
</dbReference>
<dbReference type="Pfam" id="PF26557">
    <property type="entry name" value="Cullin_AB"/>
    <property type="match status" value="1"/>
</dbReference>
<evidence type="ECO:0000256" key="1">
    <source>
        <dbReference type="ARBA" id="ARBA00006019"/>
    </source>
</evidence>
<dbReference type="PANTHER" id="PTHR11932">
    <property type="entry name" value="CULLIN"/>
    <property type="match status" value="1"/>
</dbReference>
<reference evidence="6" key="1">
    <citation type="journal article" date="2017" name="Nucleic Acids Res.">
        <title>Proteogenomics produces comprehensive and highly accurate protein-coding gene annotation in a complete genome assembly of Malassezia sympodialis.</title>
        <authorList>
            <person name="Zhu Y."/>
            <person name="Engstroem P.G."/>
            <person name="Tellgren-Roth C."/>
            <person name="Baudo C.D."/>
            <person name="Kennell J.C."/>
            <person name="Sun S."/>
            <person name="Billmyre R.B."/>
            <person name="Schroeder M.S."/>
            <person name="Andersson A."/>
            <person name="Holm T."/>
            <person name="Sigurgeirsson B."/>
            <person name="Wu G."/>
            <person name="Sankaranarayanan S.R."/>
            <person name="Siddharthan R."/>
            <person name="Sanyal K."/>
            <person name="Lundeberg J."/>
            <person name="Nystedt B."/>
            <person name="Boekhout T."/>
            <person name="Dawson T.L. Jr."/>
            <person name="Heitman J."/>
            <person name="Scheynius A."/>
            <person name="Lehtioe J."/>
        </authorList>
    </citation>
    <scope>NUCLEOTIDE SEQUENCE [LARGE SCALE GENOMIC DNA]</scope>
    <source>
        <strain evidence="6">ATCC 42132</strain>
    </source>
</reference>
<organism evidence="5 6">
    <name type="scientific">Malassezia sympodialis (strain ATCC 42132)</name>
    <name type="common">Atopic eczema-associated yeast</name>
    <dbReference type="NCBI Taxonomy" id="1230383"/>
    <lineage>
        <taxon>Eukaryota</taxon>
        <taxon>Fungi</taxon>
        <taxon>Dikarya</taxon>
        <taxon>Basidiomycota</taxon>
        <taxon>Ustilaginomycotina</taxon>
        <taxon>Malasseziomycetes</taxon>
        <taxon>Malasseziales</taxon>
        <taxon>Malasseziaceae</taxon>
        <taxon>Malassezia</taxon>
    </lineage>
</organism>
<proteinExistence type="inferred from homology"/>
<dbReference type="SUPFAM" id="SSF75632">
    <property type="entry name" value="Cullin homology domain"/>
    <property type="match status" value="1"/>
</dbReference>
<protein>
    <submittedName>
        <fullName evidence="5">Similar to S.cerevisiae protein CUL3 (Ubiquitin-protein ligase)</fullName>
    </submittedName>
</protein>
<dbReference type="OrthoDB" id="27073at2759"/>
<dbReference type="PROSITE" id="PS50069">
    <property type="entry name" value="CULLIN_2"/>
    <property type="match status" value="1"/>
</dbReference>
<dbReference type="EMBL" id="LT671826">
    <property type="protein sequence ID" value="SHO79401.1"/>
    <property type="molecule type" value="Genomic_DNA"/>
</dbReference>
<dbReference type="InterPro" id="IPR045093">
    <property type="entry name" value="Cullin"/>
</dbReference>
<dbReference type="GO" id="GO:0016874">
    <property type="term" value="F:ligase activity"/>
    <property type="evidence" value="ECO:0007669"/>
    <property type="project" value="UniProtKB-KW"/>
</dbReference>
<accession>A0A1M8AAD1</accession>
<feature type="domain" description="Cullin family profile" evidence="4">
    <location>
        <begin position="378"/>
        <end position="606"/>
    </location>
</feature>
<name>A0A1M8AAD1_MALS4</name>
<keyword evidence="5" id="KW-0436">Ligase</keyword>
<dbReference type="InterPro" id="IPR036390">
    <property type="entry name" value="WH_DNA-bd_sf"/>
</dbReference>
<dbReference type="Proteomes" id="UP000186303">
    <property type="component" value="Chromosome 6"/>
</dbReference>
<dbReference type="Pfam" id="PF00888">
    <property type="entry name" value="Cullin"/>
    <property type="match status" value="1"/>
</dbReference>
<dbReference type="Gene3D" id="3.30.230.130">
    <property type="entry name" value="Cullin, Chain C, Domain 2"/>
    <property type="match status" value="1"/>
</dbReference>
<sequence length="736" mass="81739">MLLQTLRAHAGAQLPDEGQGSALWPRKIRLTEPSSSTTADLLPAWAAVVADLVGGTPPTRALQSLFEDVLAMDVQPDAVVLPLAKEMHAHTAHCVQAQLEDAACAASEPAPLWLQRWIERWCAVVARARTVHMLVQPLFVRARALEPQGTWDVHALCVECAHAVLRHPSRQTQLHRALNALVREVREHRLDAPLLQQAMHAAAELAWDVHLFYEQATPFYRAMSATMAAPVPTDVRAAQIPSVLAAVRNERAWSCWVPGAEERSTAEVVVAEVVQPHLASWAQTVPWLCEHAPSDLQALYDLSCEAHLLEPLRHAVREHVQQQVARDMEAEPATLLPRLMAAQTAWHALCVAHLRDSAALHHAVNDALESAINVRRHRVVERLVALVDERLRDASAWASDDVSGTLQPIVSLFRCLYDKDLFQRLYQRQLAQRLLERLAASPRAEEAMLALLRQECGPDYTHRLETMWHDQRTSELLQAAWSSASKHAARAPFPVAMHVLTQAHWPAMEHVSPVAVPAAVEAEAARFEAYYRQQHPSRSLRWHHGLDTVELRADLGAAGIKELHASAPQAVVLLQFQGMQPRTLAELRNATGLEPAMLRRVLHSLTSGPASTRVLRQLSPGSDVCDTSTFHVNEALDSDNPCVVLWKCEDEEETQAPLRDEQPVTMDRDVVLQATAMRLLKAASPQSHASLTVAMKEHVCSRFVPSADELQGALDRLCDKDCIELSASTHLYHYVP</sequence>
<dbReference type="InterPro" id="IPR001373">
    <property type="entry name" value="Cullin_N"/>
</dbReference>
<dbReference type="InterPro" id="IPR016158">
    <property type="entry name" value="Cullin_homology"/>
</dbReference>
<dbReference type="SMART" id="SM00182">
    <property type="entry name" value="CULLIN"/>
    <property type="match status" value="1"/>
</dbReference>
<evidence type="ECO:0000256" key="3">
    <source>
        <dbReference type="RuleBase" id="RU003829"/>
    </source>
</evidence>
<dbReference type="OMA" id="WIERWCA"/>
<dbReference type="InterPro" id="IPR059120">
    <property type="entry name" value="Cullin-like_AB"/>
</dbReference>
<dbReference type="STRING" id="1230383.A0A1M8AAD1"/>
<comment type="similarity">
    <text evidence="1 2 3">Belongs to the cullin family.</text>
</comment>
<dbReference type="InterPro" id="IPR019559">
    <property type="entry name" value="Cullin_neddylation_domain"/>
</dbReference>
<dbReference type="Gene3D" id="1.10.10.10">
    <property type="entry name" value="Winged helix-like DNA-binding domain superfamily/Winged helix DNA-binding domain"/>
    <property type="match status" value="1"/>
</dbReference>
<evidence type="ECO:0000313" key="6">
    <source>
        <dbReference type="Proteomes" id="UP000186303"/>
    </source>
</evidence>
<evidence type="ECO:0000313" key="5">
    <source>
        <dbReference type="EMBL" id="SHO79401.1"/>
    </source>
</evidence>
<dbReference type="GO" id="GO:0006511">
    <property type="term" value="P:ubiquitin-dependent protein catabolic process"/>
    <property type="evidence" value="ECO:0007669"/>
    <property type="project" value="InterPro"/>
</dbReference>
<evidence type="ECO:0000259" key="4">
    <source>
        <dbReference type="PROSITE" id="PS50069"/>
    </source>
</evidence>
<dbReference type="AlphaFoldDB" id="A0A1M8AAD1"/>
<dbReference type="SUPFAM" id="SSF74788">
    <property type="entry name" value="Cullin repeat-like"/>
    <property type="match status" value="1"/>
</dbReference>
<dbReference type="InterPro" id="IPR036317">
    <property type="entry name" value="Cullin_homology_sf"/>
</dbReference>
<dbReference type="InterPro" id="IPR036388">
    <property type="entry name" value="WH-like_DNA-bd_sf"/>
</dbReference>
<dbReference type="SMART" id="SM00884">
    <property type="entry name" value="Cullin_Nedd8"/>
    <property type="match status" value="1"/>
</dbReference>
<gene>
    <name evidence="5" type="ORF">MSYG_3750</name>
</gene>
<keyword evidence="6" id="KW-1185">Reference proteome</keyword>
<evidence type="ECO:0000256" key="2">
    <source>
        <dbReference type="PROSITE-ProRule" id="PRU00330"/>
    </source>
</evidence>